<evidence type="ECO:0008006" key="3">
    <source>
        <dbReference type="Google" id="ProtNLM"/>
    </source>
</evidence>
<dbReference type="EMBL" id="BSFI01000008">
    <property type="protein sequence ID" value="GLK68902.1"/>
    <property type="molecule type" value="Genomic_DNA"/>
</dbReference>
<organism evidence="1 2">
    <name type="scientific">Hansschlegelia plantiphila</name>
    <dbReference type="NCBI Taxonomy" id="374655"/>
    <lineage>
        <taxon>Bacteria</taxon>
        <taxon>Pseudomonadati</taxon>
        <taxon>Pseudomonadota</taxon>
        <taxon>Alphaproteobacteria</taxon>
        <taxon>Hyphomicrobiales</taxon>
        <taxon>Methylopilaceae</taxon>
        <taxon>Hansschlegelia</taxon>
    </lineage>
</organism>
<evidence type="ECO:0000313" key="2">
    <source>
        <dbReference type="Proteomes" id="UP001143372"/>
    </source>
</evidence>
<name>A0A9W6J211_9HYPH</name>
<gene>
    <name evidence="1" type="ORF">GCM10008179_25400</name>
</gene>
<keyword evidence="2" id="KW-1185">Reference proteome</keyword>
<evidence type="ECO:0000313" key="1">
    <source>
        <dbReference type="EMBL" id="GLK68902.1"/>
    </source>
</evidence>
<accession>A0A9W6J211</accession>
<proteinExistence type="predicted"/>
<dbReference type="InterPro" id="IPR007362">
    <property type="entry name" value="DUF429"/>
</dbReference>
<dbReference type="AlphaFoldDB" id="A0A9W6J211"/>
<dbReference type="Pfam" id="PF04250">
    <property type="entry name" value="DUF429"/>
    <property type="match status" value="1"/>
</dbReference>
<dbReference type="Proteomes" id="UP001143372">
    <property type="component" value="Unassembled WGS sequence"/>
</dbReference>
<sequence>MEVYPHPALVELARADKRLPYKVKNVRRYWPELAPVDRQRLLLETWAQIVDLLDREIVGVQALLPAVEEADRGARLKAFEDMLDAVVCVWIGTTVLEGCATPYGDGESAIWIPEPDQVGRAVR</sequence>
<protein>
    <recommendedName>
        <fullName evidence="3">DUF429 domain-containing protein</fullName>
    </recommendedName>
</protein>
<comment type="caution">
    <text evidence="1">The sequence shown here is derived from an EMBL/GenBank/DDBJ whole genome shotgun (WGS) entry which is preliminary data.</text>
</comment>
<dbReference type="RefSeq" id="WP_271169117.1">
    <property type="nucleotide sequence ID" value="NZ_BSFI01000008.1"/>
</dbReference>
<reference evidence="1" key="1">
    <citation type="journal article" date="2014" name="Int. J. Syst. Evol. Microbiol.">
        <title>Complete genome sequence of Corynebacterium casei LMG S-19264T (=DSM 44701T), isolated from a smear-ripened cheese.</title>
        <authorList>
            <consortium name="US DOE Joint Genome Institute (JGI-PGF)"/>
            <person name="Walter F."/>
            <person name="Albersmeier A."/>
            <person name="Kalinowski J."/>
            <person name="Ruckert C."/>
        </authorList>
    </citation>
    <scope>NUCLEOTIDE SEQUENCE</scope>
    <source>
        <strain evidence="1">VKM B-2347</strain>
    </source>
</reference>
<reference evidence="1" key="2">
    <citation type="submission" date="2023-01" db="EMBL/GenBank/DDBJ databases">
        <authorList>
            <person name="Sun Q."/>
            <person name="Evtushenko L."/>
        </authorList>
    </citation>
    <scope>NUCLEOTIDE SEQUENCE</scope>
    <source>
        <strain evidence="1">VKM B-2347</strain>
    </source>
</reference>